<dbReference type="PROSITE" id="PS51257">
    <property type="entry name" value="PROKAR_LIPOPROTEIN"/>
    <property type="match status" value="1"/>
</dbReference>
<evidence type="ECO:0000256" key="1">
    <source>
        <dbReference type="ARBA" id="ARBA00004193"/>
    </source>
</evidence>
<dbReference type="Gene3D" id="3.10.105.10">
    <property type="entry name" value="Dipeptide-binding Protein, Domain 3"/>
    <property type="match status" value="1"/>
</dbReference>
<feature type="signal peptide" evidence="4">
    <location>
        <begin position="1"/>
        <end position="24"/>
    </location>
</feature>
<dbReference type="Proteomes" id="UP000789845">
    <property type="component" value="Unassembled WGS sequence"/>
</dbReference>
<dbReference type="PIRSF" id="PIRSF002741">
    <property type="entry name" value="MppA"/>
    <property type="match status" value="1"/>
</dbReference>
<dbReference type="Gene3D" id="3.40.190.10">
    <property type="entry name" value="Periplasmic binding protein-like II"/>
    <property type="match status" value="1"/>
</dbReference>
<dbReference type="PANTHER" id="PTHR30290">
    <property type="entry name" value="PERIPLASMIC BINDING COMPONENT OF ABC TRANSPORTER"/>
    <property type="match status" value="1"/>
</dbReference>
<dbReference type="InterPro" id="IPR023765">
    <property type="entry name" value="SBP_5_CS"/>
</dbReference>
<dbReference type="EMBL" id="CAKJTG010000007">
    <property type="protein sequence ID" value="CAG9607824.1"/>
    <property type="molecule type" value="Genomic_DNA"/>
</dbReference>
<gene>
    <name evidence="6" type="primary">appA_3</name>
    <name evidence="6" type="ORF">NEOCIP111885_01516</name>
</gene>
<dbReference type="GO" id="GO:1904680">
    <property type="term" value="F:peptide transmembrane transporter activity"/>
    <property type="evidence" value="ECO:0007669"/>
    <property type="project" value="TreeGrafter"/>
</dbReference>
<evidence type="ECO:0000256" key="2">
    <source>
        <dbReference type="ARBA" id="ARBA00005695"/>
    </source>
</evidence>
<dbReference type="SUPFAM" id="SSF53850">
    <property type="entry name" value="Periplasmic binding protein-like II"/>
    <property type="match status" value="1"/>
</dbReference>
<dbReference type="Pfam" id="PF00496">
    <property type="entry name" value="SBP_bac_5"/>
    <property type="match status" value="1"/>
</dbReference>
<comment type="caution">
    <text evidence="6">The sequence shown here is derived from an EMBL/GenBank/DDBJ whole genome shotgun (WGS) entry which is preliminary data.</text>
</comment>
<accession>A0A9C7G8B1</accession>
<dbReference type="GO" id="GO:0042597">
    <property type="term" value="C:periplasmic space"/>
    <property type="evidence" value="ECO:0007669"/>
    <property type="project" value="UniProtKB-ARBA"/>
</dbReference>
<name>A0A9C7G8B1_9BACI</name>
<evidence type="ECO:0000256" key="4">
    <source>
        <dbReference type="SAM" id="SignalP"/>
    </source>
</evidence>
<evidence type="ECO:0000313" key="6">
    <source>
        <dbReference type="EMBL" id="CAG9607824.1"/>
    </source>
</evidence>
<evidence type="ECO:0000256" key="3">
    <source>
        <dbReference type="ARBA" id="ARBA00022729"/>
    </source>
</evidence>
<proteinExistence type="inferred from homology"/>
<comment type="subcellular location">
    <subcellularLocation>
        <location evidence="1">Cell membrane</location>
        <topology evidence="1">Lipid-anchor</topology>
    </subcellularLocation>
</comment>
<protein>
    <submittedName>
        <fullName evidence="6">Oligopeptide-binding protein AppA</fullName>
    </submittedName>
</protein>
<dbReference type="InterPro" id="IPR000914">
    <property type="entry name" value="SBP_5_dom"/>
</dbReference>
<dbReference type="Gene3D" id="3.90.76.10">
    <property type="entry name" value="Dipeptide-binding Protein, Domain 1"/>
    <property type="match status" value="1"/>
</dbReference>
<dbReference type="InterPro" id="IPR030678">
    <property type="entry name" value="Peptide/Ni-bd"/>
</dbReference>
<dbReference type="AlphaFoldDB" id="A0A9C7G8B1"/>
<dbReference type="RefSeq" id="WP_230496082.1">
    <property type="nucleotide sequence ID" value="NZ_CAKJTG010000007.1"/>
</dbReference>
<evidence type="ECO:0000259" key="5">
    <source>
        <dbReference type="Pfam" id="PF00496"/>
    </source>
</evidence>
<reference evidence="6" key="1">
    <citation type="submission" date="2021-10" db="EMBL/GenBank/DDBJ databases">
        <authorList>
            <person name="Criscuolo A."/>
        </authorList>
    </citation>
    <scope>NUCLEOTIDE SEQUENCE</scope>
    <source>
        <strain evidence="6">CIP111885</strain>
    </source>
</reference>
<organism evidence="6 7">
    <name type="scientific">Pseudoneobacillus rhizosphaerae</name>
    <dbReference type="NCBI Taxonomy" id="2880968"/>
    <lineage>
        <taxon>Bacteria</taxon>
        <taxon>Bacillati</taxon>
        <taxon>Bacillota</taxon>
        <taxon>Bacilli</taxon>
        <taxon>Bacillales</taxon>
        <taxon>Bacillaceae</taxon>
        <taxon>Pseudoneobacillus</taxon>
    </lineage>
</organism>
<dbReference type="PROSITE" id="PS01040">
    <property type="entry name" value="SBP_BACTERIAL_5"/>
    <property type="match status" value="1"/>
</dbReference>
<dbReference type="GO" id="GO:0015833">
    <property type="term" value="P:peptide transport"/>
    <property type="evidence" value="ECO:0007669"/>
    <property type="project" value="TreeGrafter"/>
</dbReference>
<feature type="chain" id="PRO_5039037521" evidence="4">
    <location>
        <begin position="25"/>
        <end position="564"/>
    </location>
</feature>
<keyword evidence="7" id="KW-1185">Reference proteome</keyword>
<feature type="domain" description="Solute-binding protein family 5" evidence="5">
    <location>
        <begin position="90"/>
        <end position="475"/>
    </location>
</feature>
<dbReference type="InterPro" id="IPR039424">
    <property type="entry name" value="SBP_5"/>
</dbReference>
<comment type="similarity">
    <text evidence="2">Belongs to the bacterial solute-binding protein 5 family.</text>
</comment>
<dbReference type="GO" id="GO:0043190">
    <property type="term" value="C:ATP-binding cassette (ABC) transporter complex"/>
    <property type="evidence" value="ECO:0007669"/>
    <property type="project" value="InterPro"/>
</dbReference>
<evidence type="ECO:0000313" key="7">
    <source>
        <dbReference type="Proteomes" id="UP000789845"/>
    </source>
</evidence>
<keyword evidence="3 4" id="KW-0732">Signal</keyword>
<sequence>MRKWKLMSLIFVIFVLLIGCTAKESTTPNESEKENDPPKEEVVKEGGTLTFAYNSEPGNLNPVIWATTSDTNVTHMVFDSLVIPDKELKMVGSLAENWDVSEDGKTYTFHLKKDVNWHDGQPFTAKDVEFTFTSLADGTYDAGAYWRVEPVVGVEEYKAGTADKVAGIEVVDDHTIKFTTKEPFAPFISGLFIGVLPQHVLNDVKPGEWAKHESNRAPVGTGPFKFVKWETGQYIELAANKEYFGGSPKLDRVFVRFGDANTMLASVLSKDVDIAPVPIADTASVQSLDYASLVTQTNLSVYYVGFNSKNDHFKDKKVRQALAYAVDKQSIVQSIIGEYGEVADDVFPSKHWSHNPDLPIYNFDGSKSESLLEEAGYQKNSKGIFEKEGKELSFMMEVPTGTKEREKSAVLLKQMWEKVGVKVELRSLDFPTLVTKLLPKTDDGKQREVTKDDYEAYILGFGIEADPDEYRSYFGTAYMPPNGYNFVGYSDPTVDNLLEKQTKETDFTKRQQLIWEVGKKLAEDEIWIPLYEQNSPYVVNNRVTGFEPDFRGISFNSKDWGVKE</sequence>